<keyword evidence="1" id="KW-0472">Membrane</keyword>
<organism evidence="3 4">
    <name type="scientific">Intestinibaculum porci</name>
    <dbReference type="NCBI Taxonomy" id="2487118"/>
    <lineage>
        <taxon>Bacteria</taxon>
        <taxon>Bacillati</taxon>
        <taxon>Bacillota</taxon>
        <taxon>Erysipelotrichia</taxon>
        <taxon>Erysipelotrichales</taxon>
        <taxon>Erysipelotrichaceae</taxon>
        <taxon>Intestinibaculum</taxon>
    </lineage>
</organism>
<dbReference type="InterPro" id="IPR029787">
    <property type="entry name" value="Nucleotide_cyclase"/>
</dbReference>
<keyword evidence="1" id="KW-1133">Transmembrane helix</keyword>
<dbReference type="SUPFAM" id="SSF55073">
    <property type="entry name" value="Nucleotide cyclase"/>
    <property type="match status" value="1"/>
</dbReference>
<dbReference type="PROSITE" id="PS50887">
    <property type="entry name" value="GGDEF"/>
    <property type="match status" value="1"/>
</dbReference>
<dbReference type="OrthoDB" id="9807794at2"/>
<feature type="transmembrane region" description="Helical" evidence="1">
    <location>
        <begin position="44"/>
        <end position="63"/>
    </location>
</feature>
<dbReference type="SMART" id="SM00267">
    <property type="entry name" value="GGDEF"/>
    <property type="match status" value="1"/>
</dbReference>
<evidence type="ECO:0000256" key="1">
    <source>
        <dbReference type="SAM" id="Phobius"/>
    </source>
</evidence>
<accession>A0A3G9J671</accession>
<dbReference type="InterPro" id="IPR043128">
    <property type="entry name" value="Rev_trsase/Diguanyl_cyclase"/>
</dbReference>
<dbReference type="InParanoid" id="A0A3G9J671"/>
<feature type="transmembrane region" description="Helical" evidence="1">
    <location>
        <begin position="99"/>
        <end position="115"/>
    </location>
</feature>
<dbReference type="GO" id="GO:1902201">
    <property type="term" value="P:negative regulation of bacterial-type flagellum-dependent cell motility"/>
    <property type="evidence" value="ECO:0007669"/>
    <property type="project" value="TreeGrafter"/>
</dbReference>
<dbReference type="Pfam" id="PF00990">
    <property type="entry name" value="GGDEF"/>
    <property type="match status" value="1"/>
</dbReference>
<dbReference type="RefSeq" id="WP_125119375.1">
    <property type="nucleotide sequence ID" value="NZ_AP019309.1"/>
</dbReference>
<dbReference type="CDD" id="cd01949">
    <property type="entry name" value="GGDEF"/>
    <property type="match status" value="1"/>
</dbReference>
<keyword evidence="1" id="KW-0812">Transmembrane</keyword>
<dbReference type="PANTHER" id="PTHR45138:SF9">
    <property type="entry name" value="DIGUANYLATE CYCLASE DGCM-RELATED"/>
    <property type="match status" value="1"/>
</dbReference>
<keyword evidence="4" id="KW-1185">Reference proteome</keyword>
<dbReference type="Gene3D" id="3.30.70.270">
    <property type="match status" value="1"/>
</dbReference>
<gene>
    <name evidence="3" type="ORF">SG0102_14540</name>
</gene>
<dbReference type="AlphaFoldDB" id="A0A3G9J671"/>
<dbReference type="EMBL" id="AP019309">
    <property type="protein sequence ID" value="BBH26520.1"/>
    <property type="molecule type" value="Genomic_DNA"/>
</dbReference>
<dbReference type="FunFam" id="3.30.70.270:FF:000001">
    <property type="entry name" value="Diguanylate cyclase domain protein"/>
    <property type="match status" value="1"/>
</dbReference>
<dbReference type="InterPro" id="IPR050469">
    <property type="entry name" value="Diguanylate_Cyclase"/>
</dbReference>
<evidence type="ECO:0000313" key="3">
    <source>
        <dbReference type="EMBL" id="BBH26520.1"/>
    </source>
</evidence>
<feature type="transmembrane region" description="Helical" evidence="1">
    <location>
        <begin position="121"/>
        <end position="140"/>
    </location>
</feature>
<feature type="transmembrane region" description="Helical" evidence="1">
    <location>
        <begin position="177"/>
        <end position="196"/>
    </location>
</feature>
<dbReference type="PANTHER" id="PTHR45138">
    <property type="entry name" value="REGULATORY COMPONENTS OF SENSORY TRANSDUCTION SYSTEM"/>
    <property type="match status" value="1"/>
</dbReference>
<dbReference type="GO" id="GO:0052621">
    <property type="term" value="F:diguanylate cyclase activity"/>
    <property type="evidence" value="ECO:0007669"/>
    <property type="project" value="TreeGrafter"/>
</dbReference>
<protein>
    <recommendedName>
        <fullName evidence="2">GGDEF domain-containing protein</fullName>
    </recommendedName>
</protein>
<dbReference type="GO" id="GO:0043709">
    <property type="term" value="P:cell adhesion involved in single-species biofilm formation"/>
    <property type="evidence" value="ECO:0007669"/>
    <property type="project" value="TreeGrafter"/>
</dbReference>
<evidence type="ECO:0000259" key="2">
    <source>
        <dbReference type="PROSITE" id="PS50887"/>
    </source>
</evidence>
<dbReference type="Proteomes" id="UP000268059">
    <property type="component" value="Chromosome"/>
</dbReference>
<feature type="transmembrane region" description="Helical" evidence="1">
    <location>
        <begin position="147"/>
        <end position="165"/>
    </location>
</feature>
<reference evidence="3 4" key="1">
    <citation type="submission" date="2018-11" db="EMBL/GenBank/DDBJ databases">
        <title>Novel Erysipelotrichaceae bacterium isolated from small intestine of a swine.</title>
        <authorList>
            <person name="Kim J.S."/>
            <person name="Choe H."/>
            <person name="Lee Y.R."/>
            <person name="Kim K.M."/>
            <person name="Park D.S."/>
        </authorList>
    </citation>
    <scope>NUCLEOTIDE SEQUENCE [LARGE SCALE GENOMIC DNA]</scope>
    <source>
        <strain evidence="3 4">SG0102</strain>
    </source>
</reference>
<dbReference type="NCBIfam" id="TIGR00254">
    <property type="entry name" value="GGDEF"/>
    <property type="match status" value="1"/>
</dbReference>
<sequence>MELFKHHSRKEIVNTFLYGGLDNKTYRKIKGRLYQRNIKNLRDIAFFLMIYDILYLLCVLSGLFSKHFIVPYSYLAVISIAYFLLSETSVFRHEKIGRIIYNCFICLFFLFSTLMGTKYSYSGLAVTFNVILVLLPFLFIDPPRYNIPLVISNVVIFIIFTSLYKSGKILFDDIFDATIFGLLAIYCNFVLTSKLIRQFAYEMTIENEKNFDGLTKVYTKELSEHLIAEALKKGYCGVLLIIDIDHFKTFNDSFGHIYGDEVLREVAASLRKNFRQEDIIGRFGGDEFIVFMKDATLENAKKKTDDFMNTLMDTFKEKSPVTCSIGMAEVKNVTTYKSLLKKADTALYYSKKHGRNQYHVFKNDA</sequence>
<feature type="domain" description="GGDEF" evidence="2">
    <location>
        <begin position="235"/>
        <end position="363"/>
    </location>
</feature>
<proteinExistence type="predicted"/>
<feature type="transmembrane region" description="Helical" evidence="1">
    <location>
        <begin position="69"/>
        <end position="87"/>
    </location>
</feature>
<dbReference type="InterPro" id="IPR000160">
    <property type="entry name" value="GGDEF_dom"/>
</dbReference>
<evidence type="ECO:0000313" key="4">
    <source>
        <dbReference type="Proteomes" id="UP000268059"/>
    </source>
</evidence>
<dbReference type="KEGG" id="ebm:SG0102_14540"/>
<name>A0A3G9J671_9FIRM</name>
<dbReference type="GO" id="GO:0005886">
    <property type="term" value="C:plasma membrane"/>
    <property type="evidence" value="ECO:0007669"/>
    <property type="project" value="TreeGrafter"/>
</dbReference>